<organism evidence="1 2">
    <name type="scientific">Morella rubra</name>
    <name type="common">Chinese bayberry</name>
    <dbReference type="NCBI Taxonomy" id="262757"/>
    <lineage>
        <taxon>Eukaryota</taxon>
        <taxon>Viridiplantae</taxon>
        <taxon>Streptophyta</taxon>
        <taxon>Embryophyta</taxon>
        <taxon>Tracheophyta</taxon>
        <taxon>Spermatophyta</taxon>
        <taxon>Magnoliopsida</taxon>
        <taxon>eudicotyledons</taxon>
        <taxon>Gunneridae</taxon>
        <taxon>Pentapetalae</taxon>
        <taxon>rosids</taxon>
        <taxon>fabids</taxon>
        <taxon>Fagales</taxon>
        <taxon>Myricaceae</taxon>
        <taxon>Morella</taxon>
    </lineage>
</organism>
<comment type="caution">
    <text evidence="1">The sequence shown here is derived from an EMBL/GenBank/DDBJ whole genome shotgun (WGS) entry which is preliminary data.</text>
</comment>
<accession>A0A6A1WDQ4</accession>
<gene>
    <name evidence="1" type="ORF">CJ030_MR2G024669</name>
</gene>
<keyword evidence="2" id="KW-1185">Reference proteome</keyword>
<dbReference type="AlphaFoldDB" id="A0A6A1WDQ4"/>
<evidence type="ECO:0000313" key="2">
    <source>
        <dbReference type="Proteomes" id="UP000516437"/>
    </source>
</evidence>
<dbReference type="EMBL" id="RXIC02000020">
    <property type="protein sequence ID" value="KAB1223311.1"/>
    <property type="molecule type" value="Genomic_DNA"/>
</dbReference>
<proteinExistence type="predicted"/>
<reference evidence="1 2" key="1">
    <citation type="journal article" date="2019" name="Plant Biotechnol. J.">
        <title>The red bayberry genome and genetic basis of sex determination.</title>
        <authorList>
            <person name="Jia H.M."/>
            <person name="Jia H.J."/>
            <person name="Cai Q.L."/>
            <person name="Wang Y."/>
            <person name="Zhao H.B."/>
            <person name="Yang W.F."/>
            <person name="Wang G.Y."/>
            <person name="Li Y.H."/>
            <person name="Zhan D.L."/>
            <person name="Shen Y.T."/>
            <person name="Niu Q.F."/>
            <person name="Chang L."/>
            <person name="Qiu J."/>
            <person name="Zhao L."/>
            <person name="Xie H.B."/>
            <person name="Fu W.Y."/>
            <person name="Jin J."/>
            <person name="Li X.W."/>
            <person name="Jiao Y."/>
            <person name="Zhou C.C."/>
            <person name="Tu T."/>
            <person name="Chai C.Y."/>
            <person name="Gao J.L."/>
            <person name="Fan L.J."/>
            <person name="van de Weg E."/>
            <person name="Wang J.Y."/>
            <person name="Gao Z.S."/>
        </authorList>
    </citation>
    <scope>NUCLEOTIDE SEQUENCE [LARGE SCALE GENOMIC DNA]</scope>
    <source>
        <tissue evidence="1">Leaves</tissue>
    </source>
</reference>
<protein>
    <submittedName>
        <fullName evidence="1">Adenine/guanine permease AZG1</fullName>
    </submittedName>
</protein>
<dbReference type="Proteomes" id="UP000516437">
    <property type="component" value="Chromosome 2"/>
</dbReference>
<sequence>MSSLANGDATLGRALHPGRKASILIDSSGPCSVSDYIPPCFVTSIYVSNCSGANLRVIQLDKSCKSYIQRTQAMRLVSREYA</sequence>
<name>A0A6A1WDQ4_9ROSI</name>
<evidence type="ECO:0000313" key="1">
    <source>
        <dbReference type="EMBL" id="KAB1223311.1"/>
    </source>
</evidence>